<evidence type="ECO:0000313" key="1">
    <source>
        <dbReference type="EMBL" id="ANU62493.1"/>
    </source>
</evidence>
<keyword evidence="2" id="KW-1185">Reference proteome</keyword>
<evidence type="ECO:0000313" key="2">
    <source>
        <dbReference type="Proteomes" id="UP000186351"/>
    </source>
</evidence>
<sequence length="63" mass="6949">MTAHALLLAMDDFFHRIVNFFEQSFVRKVAVANFATIAERYIISAVTVAPLSAADITHSPRVG</sequence>
<dbReference type="KEGG" id="pary:A4V02_01210"/>
<accession>A0A1B1S6R4</accession>
<protein>
    <submittedName>
        <fullName evidence="1">Uncharacterized protein</fullName>
    </submittedName>
</protein>
<organism evidence="1 2">
    <name type="scientific">Muribaculum intestinale</name>
    <dbReference type="NCBI Taxonomy" id="1796646"/>
    <lineage>
        <taxon>Bacteria</taxon>
        <taxon>Pseudomonadati</taxon>
        <taxon>Bacteroidota</taxon>
        <taxon>Bacteroidia</taxon>
        <taxon>Bacteroidales</taxon>
        <taxon>Muribaculaceae</taxon>
        <taxon>Muribaculum</taxon>
    </lineage>
</organism>
<reference evidence="2" key="1">
    <citation type="submission" date="2016-04" db="EMBL/GenBank/DDBJ databases">
        <title>Complete Genome Sequences of Twelve Strains of a Stable Defined Moderately Diverse Mouse Microbiota 2 (sDMDMm2).</title>
        <authorList>
            <person name="Uchimura Y."/>
            <person name="Wyss M."/>
            <person name="Brugiroux S."/>
            <person name="Limenitakis J.P."/>
            <person name="Stecher B."/>
            <person name="McCoy K.D."/>
            <person name="Macpherson A.J."/>
        </authorList>
    </citation>
    <scope>NUCLEOTIDE SEQUENCE [LARGE SCALE GENOMIC DNA]</scope>
    <source>
        <strain evidence="2">YL27</strain>
    </source>
</reference>
<dbReference type="EMBL" id="CP015402">
    <property type="protein sequence ID" value="ANU62493.1"/>
    <property type="molecule type" value="Genomic_DNA"/>
</dbReference>
<dbReference type="STRING" id="1796646.A4V02_01210"/>
<proteinExistence type="predicted"/>
<name>A0A1B1S6R4_9BACT</name>
<gene>
    <name evidence="1" type="ORF">A4V02_01210</name>
</gene>
<dbReference type="AlphaFoldDB" id="A0A1B1S6R4"/>
<dbReference type="Proteomes" id="UP000186351">
    <property type="component" value="Chromosome"/>
</dbReference>
<accession>A0A1Z2XF28</accession>